<protein>
    <submittedName>
        <fullName evidence="2">Uncharacterized protein</fullName>
    </submittedName>
</protein>
<reference evidence="2 3" key="1">
    <citation type="submission" date="2016-11" db="EMBL/GenBank/DDBJ databases">
        <title>The macronuclear genome of Stentor coeruleus: a giant cell with tiny introns.</title>
        <authorList>
            <person name="Slabodnick M."/>
            <person name="Ruby J.G."/>
            <person name="Reiff S.B."/>
            <person name="Swart E.C."/>
            <person name="Gosai S."/>
            <person name="Prabakaran S."/>
            <person name="Witkowska E."/>
            <person name="Larue G.E."/>
            <person name="Fisher S."/>
            <person name="Freeman R.M."/>
            <person name="Gunawardena J."/>
            <person name="Chu W."/>
            <person name="Stover N.A."/>
            <person name="Gregory B.D."/>
            <person name="Nowacki M."/>
            <person name="Derisi J."/>
            <person name="Roy S.W."/>
            <person name="Marshall W.F."/>
            <person name="Sood P."/>
        </authorList>
    </citation>
    <scope>NUCLEOTIDE SEQUENCE [LARGE SCALE GENOMIC DNA]</scope>
    <source>
        <strain evidence="2">WM001</strain>
    </source>
</reference>
<organism evidence="2 3">
    <name type="scientific">Stentor coeruleus</name>
    <dbReference type="NCBI Taxonomy" id="5963"/>
    <lineage>
        <taxon>Eukaryota</taxon>
        <taxon>Sar</taxon>
        <taxon>Alveolata</taxon>
        <taxon>Ciliophora</taxon>
        <taxon>Postciliodesmatophora</taxon>
        <taxon>Heterotrichea</taxon>
        <taxon>Heterotrichida</taxon>
        <taxon>Stentoridae</taxon>
        <taxon>Stentor</taxon>
    </lineage>
</organism>
<feature type="region of interest" description="Disordered" evidence="1">
    <location>
        <begin position="1"/>
        <end position="22"/>
    </location>
</feature>
<evidence type="ECO:0000313" key="3">
    <source>
        <dbReference type="Proteomes" id="UP000187209"/>
    </source>
</evidence>
<dbReference type="AlphaFoldDB" id="A0A1R2CGL6"/>
<evidence type="ECO:0000313" key="2">
    <source>
        <dbReference type="EMBL" id="OMJ88169.1"/>
    </source>
</evidence>
<gene>
    <name evidence="2" type="ORF">SteCoe_9989</name>
</gene>
<keyword evidence="3" id="KW-1185">Reference proteome</keyword>
<accession>A0A1R2CGL6</accession>
<evidence type="ECO:0000256" key="1">
    <source>
        <dbReference type="SAM" id="MobiDB-lite"/>
    </source>
</evidence>
<comment type="caution">
    <text evidence="2">The sequence shown here is derived from an EMBL/GenBank/DDBJ whole genome shotgun (WGS) entry which is preliminary data.</text>
</comment>
<dbReference type="Proteomes" id="UP000187209">
    <property type="component" value="Unassembled WGS sequence"/>
</dbReference>
<name>A0A1R2CGL6_9CILI</name>
<dbReference type="EMBL" id="MPUH01000158">
    <property type="protein sequence ID" value="OMJ88169.1"/>
    <property type="molecule type" value="Genomic_DNA"/>
</dbReference>
<sequence>MLTKRNHSLISLPSSAKERRRQNSIALTKPTKPLEEALEPYPAYLFKPPRPIPEYKIIKPAKDSNTVKTLVNCTNQLLREYTKLGPNISFSAISSANKLNNYNVVSTGGGSIFKEIVDWHTTKRKRSAVSPFLSRRKKENSIDYSRYLRYAN</sequence>
<proteinExistence type="predicted"/>